<organism evidence="5 6">
    <name type="scientific">Thermogemmata fonticola</name>
    <dbReference type="NCBI Taxonomy" id="2755323"/>
    <lineage>
        <taxon>Bacteria</taxon>
        <taxon>Pseudomonadati</taxon>
        <taxon>Planctomycetota</taxon>
        <taxon>Planctomycetia</taxon>
        <taxon>Gemmatales</taxon>
        <taxon>Gemmataceae</taxon>
        <taxon>Thermogemmata</taxon>
    </lineage>
</organism>
<dbReference type="Pfam" id="PF00436">
    <property type="entry name" value="SSB"/>
    <property type="match status" value="1"/>
</dbReference>
<proteinExistence type="inferred from homology"/>
<evidence type="ECO:0000313" key="6">
    <source>
        <dbReference type="Proteomes" id="UP000542342"/>
    </source>
</evidence>
<dbReference type="InterPro" id="IPR011344">
    <property type="entry name" value="ssDNA-bd"/>
</dbReference>
<dbReference type="InterPro" id="IPR000424">
    <property type="entry name" value="Primosome_PriB/ssb"/>
</dbReference>
<dbReference type="Gene3D" id="2.40.50.140">
    <property type="entry name" value="Nucleic acid-binding proteins"/>
    <property type="match status" value="1"/>
</dbReference>
<evidence type="ECO:0000256" key="2">
    <source>
        <dbReference type="HAMAP-Rule" id="MF_00984"/>
    </source>
</evidence>
<protein>
    <recommendedName>
        <fullName evidence="2 3">Single-stranded DNA-binding protein</fullName>
        <shortName evidence="2">SSB</shortName>
    </recommendedName>
</protein>
<gene>
    <name evidence="5" type="ORF">H0921_08985</name>
</gene>
<reference evidence="5 6" key="1">
    <citation type="submission" date="2020-07" db="EMBL/GenBank/DDBJ databases">
        <title>Thermogemmata thermophila gen. nov., sp. nov., a novel moderate thermophilic planctomycete from a Kamchatka hot spring.</title>
        <authorList>
            <person name="Elcheninov A.G."/>
            <person name="Podosokorskaya O.A."/>
            <person name="Kovaleva O.L."/>
            <person name="Novikov A."/>
            <person name="Bonch-Osmolovskaya E.A."/>
            <person name="Toshchakov S.V."/>
            <person name="Kublanov I.V."/>
        </authorList>
    </citation>
    <scope>NUCLEOTIDE SEQUENCE [LARGE SCALE GENOMIC DNA]</scope>
    <source>
        <strain evidence="5 6">2918</strain>
    </source>
</reference>
<keyword evidence="1 2" id="KW-0238">DNA-binding</keyword>
<dbReference type="PANTHER" id="PTHR10302:SF0">
    <property type="entry name" value="SINGLE-STRANDED DNA-BINDING PROTEIN, MITOCHONDRIAL"/>
    <property type="match status" value="1"/>
</dbReference>
<dbReference type="PIRSF" id="PIRSF002070">
    <property type="entry name" value="SSB"/>
    <property type="match status" value="1"/>
</dbReference>
<comment type="caution">
    <text evidence="5">The sequence shown here is derived from an EMBL/GenBank/DDBJ whole genome shotgun (WGS) entry which is preliminary data.</text>
</comment>
<evidence type="ECO:0000256" key="4">
    <source>
        <dbReference type="SAM" id="MobiDB-lite"/>
    </source>
</evidence>
<comment type="subunit">
    <text evidence="2">Homotetramer.</text>
</comment>
<name>A0A7V8VE64_9BACT</name>
<dbReference type="AlphaFoldDB" id="A0A7V8VE64"/>
<dbReference type="EMBL" id="JACEFB010000005">
    <property type="protein sequence ID" value="MBA2226291.1"/>
    <property type="molecule type" value="Genomic_DNA"/>
</dbReference>
<dbReference type="SUPFAM" id="SSF50249">
    <property type="entry name" value="Nucleic acid-binding proteins"/>
    <property type="match status" value="1"/>
</dbReference>
<dbReference type="CDD" id="cd04496">
    <property type="entry name" value="SSB_OBF"/>
    <property type="match status" value="1"/>
</dbReference>
<dbReference type="GO" id="GO:0009295">
    <property type="term" value="C:nucleoid"/>
    <property type="evidence" value="ECO:0007669"/>
    <property type="project" value="TreeGrafter"/>
</dbReference>
<evidence type="ECO:0000313" key="5">
    <source>
        <dbReference type="EMBL" id="MBA2226291.1"/>
    </source>
</evidence>
<dbReference type="PROSITE" id="PS50935">
    <property type="entry name" value="SSB"/>
    <property type="match status" value="1"/>
</dbReference>
<dbReference type="Proteomes" id="UP000542342">
    <property type="component" value="Unassembled WGS sequence"/>
</dbReference>
<evidence type="ECO:0000256" key="3">
    <source>
        <dbReference type="PIRNR" id="PIRNR002070"/>
    </source>
</evidence>
<dbReference type="GO" id="GO:0003697">
    <property type="term" value="F:single-stranded DNA binding"/>
    <property type="evidence" value="ECO:0007669"/>
    <property type="project" value="UniProtKB-UniRule"/>
</dbReference>
<dbReference type="NCBIfam" id="TIGR00621">
    <property type="entry name" value="ssb"/>
    <property type="match status" value="1"/>
</dbReference>
<dbReference type="HAMAP" id="MF_00984">
    <property type="entry name" value="SSB"/>
    <property type="match status" value="1"/>
</dbReference>
<sequence>MATLNKVMLIGRLTDNPEAPRTLPSGNTVIKFRFAVGRSRKNPQTGQWENDPNPLYIDCEAYSRPDTRRNLPELIYQYARKGDPLYIEGRLQLDQWEDKNGGGKRSKHKVVVESIEFLGSRNPDGPPPAPANRSNSRVTASAPHDEELPDSYTPDTPSTGQEDEDPIPF</sequence>
<accession>A0A7V8VE64</accession>
<dbReference type="PANTHER" id="PTHR10302">
    <property type="entry name" value="SINGLE-STRANDED DNA-BINDING PROTEIN"/>
    <property type="match status" value="1"/>
</dbReference>
<dbReference type="InterPro" id="IPR012340">
    <property type="entry name" value="NA-bd_OB-fold"/>
</dbReference>
<dbReference type="RefSeq" id="WP_194537731.1">
    <property type="nucleotide sequence ID" value="NZ_JACEFB010000005.1"/>
</dbReference>
<keyword evidence="6" id="KW-1185">Reference proteome</keyword>
<feature type="region of interest" description="Disordered" evidence="4">
    <location>
        <begin position="115"/>
        <end position="169"/>
    </location>
</feature>
<comment type="caution">
    <text evidence="2">Lacks conserved residue(s) required for the propagation of feature annotation.</text>
</comment>
<dbReference type="GO" id="GO:0006260">
    <property type="term" value="P:DNA replication"/>
    <property type="evidence" value="ECO:0007669"/>
    <property type="project" value="InterPro"/>
</dbReference>
<evidence type="ECO:0000256" key="1">
    <source>
        <dbReference type="ARBA" id="ARBA00023125"/>
    </source>
</evidence>